<dbReference type="AlphaFoldDB" id="A0A6M0SAV5"/>
<evidence type="ECO:0000313" key="2">
    <source>
        <dbReference type="Proteomes" id="UP000473574"/>
    </source>
</evidence>
<accession>A0A6M0SAV5</accession>
<dbReference type="EMBL" id="QZCE01000002">
    <property type="protein sequence ID" value="NEZ65594.1"/>
    <property type="molecule type" value="Genomic_DNA"/>
</dbReference>
<organism evidence="1 2">
    <name type="scientific">Adonisia turfae CCMR0082</name>
    <dbReference type="NCBI Taxonomy" id="2304604"/>
    <lineage>
        <taxon>Bacteria</taxon>
        <taxon>Bacillati</taxon>
        <taxon>Cyanobacteriota</taxon>
        <taxon>Adonisia</taxon>
        <taxon>Adonisia turfae</taxon>
    </lineage>
</organism>
<reference evidence="1 2" key="1">
    <citation type="journal article" date="2020" name="Microb. Ecol.">
        <title>Ecogenomics of the Marine Benthic Filamentous Cyanobacterium Adonisia.</title>
        <authorList>
            <person name="Walter J.M."/>
            <person name="Coutinho F.H."/>
            <person name="Leomil L."/>
            <person name="Hargreaves P.I."/>
            <person name="Campeao M.E."/>
            <person name="Vieira V.V."/>
            <person name="Silva B.S."/>
            <person name="Fistarol G.O."/>
            <person name="Salomon P.S."/>
            <person name="Sawabe T."/>
            <person name="Mino S."/>
            <person name="Hosokawa M."/>
            <person name="Miyashita H."/>
            <person name="Maruyama F."/>
            <person name="van Verk M.C."/>
            <person name="Dutilh B.E."/>
            <person name="Thompson C.C."/>
            <person name="Thompson F.L."/>
        </authorList>
    </citation>
    <scope>NUCLEOTIDE SEQUENCE [LARGE SCALE GENOMIC DNA]</scope>
    <source>
        <strain evidence="1 2">CCMR0082</strain>
    </source>
</reference>
<proteinExistence type="predicted"/>
<sequence length="92" mass="10697">MTDLAQISQRAIAACEAEAVAWEYAPEAGREIFEGICRDHLERWTDAQYLQWSHQLSDKYGLDVIRLYKEINQVVYSRYYRLALSYVAGGYV</sequence>
<name>A0A6M0SAV5_9CYAN</name>
<comment type="caution">
    <text evidence="1">The sequence shown here is derived from an EMBL/GenBank/DDBJ whole genome shotgun (WGS) entry which is preliminary data.</text>
</comment>
<dbReference type="Proteomes" id="UP000473574">
    <property type="component" value="Unassembled WGS sequence"/>
</dbReference>
<evidence type="ECO:0000313" key="1">
    <source>
        <dbReference type="EMBL" id="NEZ65594.1"/>
    </source>
</evidence>
<protein>
    <submittedName>
        <fullName evidence="1">Uncharacterized protein</fullName>
    </submittedName>
</protein>
<dbReference type="RefSeq" id="WP_163666807.1">
    <property type="nucleotide sequence ID" value="NZ_QZCE01000002.1"/>
</dbReference>
<gene>
    <name evidence="1" type="ORF">D0962_23030</name>
</gene>